<gene>
    <name evidence="1" type="ORF">CVM52_23495</name>
</gene>
<organism evidence="1 2">
    <name type="scientific">Pseudooceanicola lipolyticus</name>
    <dbReference type="NCBI Taxonomy" id="2029104"/>
    <lineage>
        <taxon>Bacteria</taxon>
        <taxon>Pseudomonadati</taxon>
        <taxon>Pseudomonadota</taxon>
        <taxon>Alphaproteobacteria</taxon>
        <taxon>Rhodobacterales</taxon>
        <taxon>Paracoccaceae</taxon>
        <taxon>Pseudooceanicola</taxon>
    </lineage>
</organism>
<evidence type="ECO:0000313" key="1">
    <source>
        <dbReference type="EMBL" id="PJE34201.1"/>
    </source>
</evidence>
<dbReference type="EMBL" id="PGTB01000220">
    <property type="protein sequence ID" value="PJE34201.1"/>
    <property type="molecule type" value="Genomic_DNA"/>
</dbReference>
<protein>
    <submittedName>
        <fullName evidence="1">NADH-quinone oxidoreductase subunit E</fullName>
    </submittedName>
</protein>
<dbReference type="Proteomes" id="UP000231553">
    <property type="component" value="Unassembled WGS sequence"/>
</dbReference>
<accession>A0A2M8IUI5</accession>
<feature type="non-terminal residue" evidence="1">
    <location>
        <position position="1"/>
    </location>
</feature>
<keyword evidence="2" id="KW-1185">Reference proteome</keyword>
<proteinExistence type="predicted"/>
<name>A0A2M8IUI5_9RHOB</name>
<sequence length="27" mass="2637">PAAMIDGRVVGRADAARLDAIVAEAGA</sequence>
<evidence type="ECO:0000313" key="2">
    <source>
        <dbReference type="Proteomes" id="UP000231553"/>
    </source>
</evidence>
<comment type="caution">
    <text evidence="1">The sequence shown here is derived from an EMBL/GenBank/DDBJ whole genome shotgun (WGS) entry which is preliminary data.</text>
</comment>
<dbReference type="AlphaFoldDB" id="A0A2M8IUI5"/>
<reference evidence="1 2" key="1">
    <citation type="journal article" date="2018" name="Int. J. Syst. Evol. Microbiol.">
        <title>Pseudooceanicola lipolyticus sp. nov., a marine alphaproteobacterium, reclassification of Oceanicola flagellatus as Pseudooceanicola flagellatus comb. nov. and emended description of the genus Pseudooceanicola.</title>
        <authorList>
            <person name="Huang M.-M."/>
            <person name="Guo L.-L."/>
            <person name="Wu Y.-H."/>
            <person name="Lai Q.-L."/>
            <person name="Shao Z.-Z."/>
            <person name="Wang C.-S."/>
            <person name="Wu M."/>
            <person name="Xu X.-W."/>
        </authorList>
    </citation>
    <scope>NUCLEOTIDE SEQUENCE [LARGE SCALE GENOMIC DNA]</scope>
    <source>
        <strain evidence="1 2">157</strain>
    </source>
</reference>